<reference evidence="1 2" key="1">
    <citation type="submission" date="2022-10" db="EMBL/GenBank/DDBJ databases">
        <title>Sphingomonas sp.</title>
        <authorList>
            <person name="Jin C."/>
        </authorList>
    </citation>
    <scope>NUCLEOTIDE SEQUENCE [LARGE SCALE GENOMIC DNA]</scope>
    <source>
        <strain evidence="1 2">BN140010</strain>
    </source>
</reference>
<evidence type="ECO:0000313" key="1">
    <source>
        <dbReference type="EMBL" id="MCW3796205.1"/>
    </source>
</evidence>
<dbReference type="Proteomes" id="UP001526246">
    <property type="component" value="Unassembled WGS sequence"/>
</dbReference>
<accession>A0ABT3JAV3</accession>
<sequence>MAFAGVVSMFSSKFDVALAAASLVISTPAYACRTDAELDLHDVRFADVVLVGRVLNYRIVRDEAFRRRQLSDPNLPDDMRKIYSDPDKLLLSDYARFEVLVDEVLTGSVPSKIVVTWDNSTFGEPKEMESGPFLLALRRPGSVMPPLRGPSATILTNKEPNLLTLLQAPCSSPFLFKTTSEQAQAVRQLIASSRK</sequence>
<organism evidence="1 2">
    <name type="scientific">Sphingomonas arvum</name>
    <dbReference type="NCBI Taxonomy" id="2992113"/>
    <lineage>
        <taxon>Bacteria</taxon>
        <taxon>Pseudomonadati</taxon>
        <taxon>Pseudomonadota</taxon>
        <taxon>Alphaproteobacteria</taxon>
        <taxon>Sphingomonadales</taxon>
        <taxon>Sphingomonadaceae</taxon>
        <taxon>Sphingomonas</taxon>
    </lineage>
</organism>
<comment type="caution">
    <text evidence="1">The sequence shown here is derived from an EMBL/GenBank/DDBJ whole genome shotgun (WGS) entry which is preliminary data.</text>
</comment>
<evidence type="ECO:0000313" key="2">
    <source>
        <dbReference type="Proteomes" id="UP001526246"/>
    </source>
</evidence>
<dbReference type="RefSeq" id="WP_264879968.1">
    <property type="nucleotide sequence ID" value="NZ_JAPDOB010000001.1"/>
</dbReference>
<gene>
    <name evidence="1" type="ORF">OMW55_00070</name>
</gene>
<keyword evidence="2" id="KW-1185">Reference proteome</keyword>
<protein>
    <submittedName>
        <fullName evidence="1">Uncharacterized protein</fullName>
    </submittedName>
</protein>
<dbReference type="EMBL" id="JAPDOB010000001">
    <property type="protein sequence ID" value="MCW3796205.1"/>
    <property type="molecule type" value="Genomic_DNA"/>
</dbReference>
<proteinExistence type="predicted"/>
<name>A0ABT3JAV3_9SPHN</name>